<dbReference type="Pfam" id="PF00072">
    <property type="entry name" value="Response_reg"/>
    <property type="match status" value="1"/>
</dbReference>
<dbReference type="SUPFAM" id="SSF55785">
    <property type="entry name" value="PYP-like sensor domain (PAS domain)"/>
    <property type="match status" value="2"/>
</dbReference>
<dbReference type="SMART" id="SM00388">
    <property type="entry name" value="HisKA"/>
    <property type="match status" value="2"/>
</dbReference>
<evidence type="ECO:0000256" key="1">
    <source>
        <dbReference type="ARBA" id="ARBA00000085"/>
    </source>
</evidence>
<dbReference type="PROSITE" id="PS50110">
    <property type="entry name" value="RESPONSE_REGULATORY"/>
    <property type="match status" value="1"/>
</dbReference>
<reference evidence="14 15" key="1">
    <citation type="submission" date="2019-05" db="EMBL/GenBank/DDBJ databases">
        <authorList>
            <person name="Qu J.-H."/>
        </authorList>
    </citation>
    <scope>NUCLEOTIDE SEQUENCE [LARGE SCALE GENOMIC DNA]</scope>
    <source>
        <strain evidence="14 15">Z12</strain>
    </source>
</reference>
<dbReference type="PANTHER" id="PTHR43547">
    <property type="entry name" value="TWO-COMPONENT HISTIDINE KINASE"/>
    <property type="match status" value="1"/>
</dbReference>
<dbReference type="FunFam" id="3.30.565.10:FF:000037">
    <property type="entry name" value="Hybrid sensor histidine kinase/response regulator"/>
    <property type="match status" value="1"/>
</dbReference>
<dbReference type="AlphaFoldDB" id="A0A5R9KIP7"/>
<dbReference type="InterPro" id="IPR036890">
    <property type="entry name" value="HATPase_C_sf"/>
</dbReference>
<sequence>MQDVMNEEQFLSGGGQMGALIRSMDWSNTALGPTNQWPQSLKTSVSLCLSSTFPILIAWGPELIQIYNDSYRPICGAKHPQSMGQNFKICWETALPVVGDAFDRGLAGTGTYIKDQQMLLDRNGYLEEAFMTFSFAPIRDESGNVGGIFHPITETTDQILSSRRTQVLRDLAIQTGHAKTTDAIYEKLREVQPMFDLDVPFLQVYEVDDHTRLATLKTSSGINDSILDFSAIKPDDEGTGWPFTASGGENNEPAEVSGLAERFGAFQSGPFELSPHTALIFPVVITGSSRPNCYLVVGVSSARSLDKEYRNFFELFANTVSTAFSNVDAYQQQQRRAQQLAEIDQAKTAFFSNISHEFRTPLTLILGPLQQMMEQPGHSGILSLENRDLMYRNIQRLLKLVNNLLDFSRLEAGRVKASFQQVQLGPLTADLASNFRSVIESAGMELILSIEQEDIPVYVDRDMWEKIVLNLLSNAFKYTLKGTITVRLTNEAGFAVLQVTDTGVGIQQAELPHMFERFHRIENSAGRTHEGTGIGLSLVAELVNLHHGAISVASVYGKGSTFTVRIPLGMEHLPQEQIIVPATQPATFSQQQTFIREAMSLLDRDQAGHLQTVLSQKENPQQDQNVKMQQHFRVLIADDNTDMRLYLEKLLSPYFSVELAVNGLDALDKIAQAEPDLIVSDVMMPGMNGQQLLYQLRQRPGSRIPVILLSARAGEESRMEGLNWGADDYLVKPFSAKELLSKINSVVRINQVTKKTETELRTIFQQAPVAIGIFRGPQLIIEVANMMMLRYWGKSGSQVIGLSLAQAFEKNDDNGLERIATQVFEIGERQMLNDWPLETLREGKISKLFVNLVVEPLRDITGVITGVMLVANDVTELITALELVRESEQRFRILANTMPQMIWRINNSDKQNFYNDYIYKYVGLTKEEILDNGFTLFVHPGDQEETRNAWQHATESNEDFTLEHRFRRYDGVYRWHLSRSTVQRDASGNIEGWMGASTDIHDQKMLEEILESRVMERTAELKMINERLVNSNQELEQFAYVTSHDLQEPLRKIQIFSKMVQIKMADADESILNYLNRITASAARMSQLIQDLLSFAGIISTGATTETVDLNEILKQVKEDFDYLIEEKQATILSDVLPVVQAIPLQMSQLFNNLLGNALKFSIEKPEIKILYKLVEADEQTDLPLKPQLPYARITITDNGIGFDQQLTDRIFTIFQRLHPQKEFAGTGIGLAICKRIVENHSGFISARSQKGIGSSFEVFLPIHRF</sequence>
<dbReference type="InterPro" id="IPR004358">
    <property type="entry name" value="Sig_transdc_His_kin-like_C"/>
</dbReference>
<keyword evidence="15" id="KW-1185">Reference proteome</keyword>
<feature type="domain" description="Histidine kinase" evidence="10">
    <location>
        <begin position="1041"/>
        <end position="1265"/>
    </location>
</feature>
<evidence type="ECO:0000256" key="7">
    <source>
        <dbReference type="ARBA" id="ARBA00022840"/>
    </source>
</evidence>
<dbReference type="CDD" id="cd00082">
    <property type="entry name" value="HisKA"/>
    <property type="match status" value="2"/>
</dbReference>
<evidence type="ECO:0000313" key="14">
    <source>
        <dbReference type="EMBL" id="TLU96052.1"/>
    </source>
</evidence>
<evidence type="ECO:0000256" key="5">
    <source>
        <dbReference type="ARBA" id="ARBA00022741"/>
    </source>
</evidence>
<organism evidence="14 15">
    <name type="scientific">Dyadobacter sediminis</name>
    <dbReference type="NCBI Taxonomy" id="1493691"/>
    <lineage>
        <taxon>Bacteria</taxon>
        <taxon>Pseudomonadati</taxon>
        <taxon>Bacteroidota</taxon>
        <taxon>Cytophagia</taxon>
        <taxon>Cytophagales</taxon>
        <taxon>Spirosomataceae</taxon>
        <taxon>Dyadobacter</taxon>
    </lineage>
</organism>
<feature type="domain" description="PAS" evidence="12">
    <location>
        <begin position="887"/>
        <end position="957"/>
    </location>
</feature>
<dbReference type="EMBL" id="VCEI01000011">
    <property type="protein sequence ID" value="TLU96052.1"/>
    <property type="molecule type" value="Genomic_DNA"/>
</dbReference>
<dbReference type="OrthoDB" id="9766459at2"/>
<dbReference type="Pfam" id="PF02518">
    <property type="entry name" value="HATPase_c"/>
    <property type="match status" value="2"/>
</dbReference>
<evidence type="ECO:0000256" key="2">
    <source>
        <dbReference type="ARBA" id="ARBA00012438"/>
    </source>
</evidence>
<name>A0A5R9KIP7_9BACT</name>
<dbReference type="Pfam" id="PF13426">
    <property type="entry name" value="PAS_9"/>
    <property type="match status" value="1"/>
</dbReference>
<dbReference type="InterPro" id="IPR001789">
    <property type="entry name" value="Sig_transdc_resp-reg_receiver"/>
</dbReference>
<evidence type="ECO:0000256" key="4">
    <source>
        <dbReference type="ARBA" id="ARBA00022679"/>
    </source>
</evidence>
<dbReference type="PROSITE" id="PS50113">
    <property type="entry name" value="PAC"/>
    <property type="match status" value="2"/>
</dbReference>
<dbReference type="Pfam" id="PF08447">
    <property type="entry name" value="PAS_3"/>
    <property type="match status" value="1"/>
</dbReference>
<keyword evidence="6" id="KW-0418">Kinase</keyword>
<dbReference type="PRINTS" id="PR00344">
    <property type="entry name" value="BCTRLSENSOR"/>
</dbReference>
<keyword evidence="8" id="KW-0902">Two-component regulatory system</keyword>
<dbReference type="InterPro" id="IPR003594">
    <property type="entry name" value="HATPase_dom"/>
</dbReference>
<evidence type="ECO:0000259" key="11">
    <source>
        <dbReference type="PROSITE" id="PS50110"/>
    </source>
</evidence>
<dbReference type="SMART" id="SM00387">
    <property type="entry name" value="HATPase_c"/>
    <property type="match status" value="2"/>
</dbReference>
<evidence type="ECO:0000259" key="12">
    <source>
        <dbReference type="PROSITE" id="PS50112"/>
    </source>
</evidence>
<dbReference type="Gene3D" id="3.30.450.20">
    <property type="entry name" value="PAS domain"/>
    <property type="match status" value="3"/>
</dbReference>
<dbReference type="SUPFAM" id="SSF52172">
    <property type="entry name" value="CheY-like"/>
    <property type="match status" value="1"/>
</dbReference>
<dbReference type="InterPro" id="IPR000014">
    <property type="entry name" value="PAS"/>
</dbReference>
<dbReference type="PANTHER" id="PTHR43547:SF2">
    <property type="entry name" value="HYBRID SIGNAL TRANSDUCTION HISTIDINE KINASE C"/>
    <property type="match status" value="1"/>
</dbReference>
<keyword evidence="5" id="KW-0547">Nucleotide-binding</keyword>
<dbReference type="RefSeq" id="WP_138279747.1">
    <property type="nucleotide sequence ID" value="NZ_BMGE01000001.1"/>
</dbReference>
<dbReference type="PROSITE" id="PS50109">
    <property type="entry name" value="HIS_KIN"/>
    <property type="match status" value="2"/>
</dbReference>
<dbReference type="Gene3D" id="3.30.565.10">
    <property type="entry name" value="Histidine kinase-like ATPase, C-terminal domain"/>
    <property type="match status" value="2"/>
</dbReference>
<evidence type="ECO:0000256" key="6">
    <source>
        <dbReference type="ARBA" id="ARBA00022777"/>
    </source>
</evidence>
<dbReference type="SUPFAM" id="SSF55781">
    <property type="entry name" value="GAF domain-like"/>
    <property type="match status" value="1"/>
</dbReference>
<dbReference type="FunFam" id="3.30.450.20:FF:000099">
    <property type="entry name" value="Sensory box sensor histidine kinase"/>
    <property type="match status" value="1"/>
</dbReference>
<accession>A0A5R9KIP7</accession>
<dbReference type="EC" id="2.7.13.3" evidence="2"/>
<dbReference type="SMART" id="SM00086">
    <property type="entry name" value="PAC"/>
    <property type="match status" value="3"/>
</dbReference>
<feature type="domain" description="PAC" evidence="13">
    <location>
        <begin position="825"/>
        <end position="886"/>
    </location>
</feature>
<evidence type="ECO:0000259" key="10">
    <source>
        <dbReference type="PROSITE" id="PS50109"/>
    </source>
</evidence>
<dbReference type="InterPro" id="IPR011006">
    <property type="entry name" value="CheY-like_superfamily"/>
</dbReference>
<dbReference type="Gene3D" id="1.10.287.130">
    <property type="match status" value="2"/>
</dbReference>
<dbReference type="InterPro" id="IPR000700">
    <property type="entry name" value="PAS-assoc_C"/>
</dbReference>
<comment type="caution">
    <text evidence="14">The sequence shown here is derived from an EMBL/GenBank/DDBJ whole genome shotgun (WGS) entry which is preliminary data.</text>
</comment>
<evidence type="ECO:0000313" key="15">
    <source>
        <dbReference type="Proteomes" id="UP000309788"/>
    </source>
</evidence>
<dbReference type="NCBIfam" id="TIGR00229">
    <property type="entry name" value="sensory_box"/>
    <property type="match status" value="2"/>
</dbReference>
<evidence type="ECO:0000256" key="9">
    <source>
        <dbReference type="PROSITE-ProRule" id="PRU00169"/>
    </source>
</evidence>
<dbReference type="GO" id="GO:0005524">
    <property type="term" value="F:ATP binding"/>
    <property type="evidence" value="ECO:0007669"/>
    <property type="project" value="UniProtKB-KW"/>
</dbReference>
<feature type="domain" description="Response regulatory" evidence="11">
    <location>
        <begin position="633"/>
        <end position="747"/>
    </location>
</feature>
<dbReference type="InterPro" id="IPR035965">
    <property type="entry name" value="PAS-like_dom_sf"/>
</dbReference>
<dbReference type="FunFam" id="1.10.287.130:FF:000045">
    <property type="entry name" value="Two-component system sensor histidine kinase/response regulator"/>
    <property type="match status" value="1"/>
</dbReference>
<evidence type="ECO:0000256" key="3">
    <source>
        <dbReference type="ARBA" id="ARBA00022553"/>
    </source>
</evidence>
<feature type="domain" description="Histidine kinase" evidence="10">
    <location>
        <begin position="353"/>
        <end position="570"/>
    </location>
</feature>
<dbReference type="FunFam" id="3.30.565.10:FF:000006">
    <property type="entry name" value="Sensor histidine kinase WalK"/>
    <property type="match status" value="1"/>
</dbReference>
<dbReference type="InterPro" id="IPR001610">
    <property type="entry name" value="PAC"/>
</dbReference>
<feature type="domain" description="PAC" evidence="13">
    <location>
        <begin position="960"/>
        <end position="1012"/>
    </location>
</feature>
<proteinExistence type="predicted"/>
<dbReference type="GO" id="GO:0000155">
    <property type="term" value="F:phosphorelay sensor kinase activity"/>
    <property type="evidence" value="ECO:0007669"/>
    <property type="project" value="InterPro"/>
</dbReference>
<dbReference type="SMART" id="SM00091">
    <property type="entry name" value="PAS"/>
    <property type="match status" value="2"/>
</dbReference>
<dbReference type="CDD" id="cd00130">
    <property type="entry name" value="PAS"/>
    <property type="match status" value="1"/>
</dbReference>
<dbReference type="InterPro" id="IPR013655">
    <property type="entry name" value="PAS_fold_3"/>
</dbReference>
<evidence type="ECO:0000259" key="13">
    <source>
        <dbReference type="PROSITE" id="PS50113"/>
    </source>
</evidence>
<dbReference type="CDD" id="cd17574">
    <property type="entry name" value="REC_OmpR"/>
    <property type="match status" value="1"/>
</dbReference>
<evidence type="ECO:0000256" key="8">
    <source>
        <dbReference type="ARBA" id="ARBA00023012"/>
    </source>
</evidence>
<dbReference type="SMART" id="SM00448">
    <property type="entry name" value="REC"/>
    <property type="match status" value="1"/>
</dbReference>
<feature type="modified residue" description="4-aspartylphosphate" evidence="9">
    <location>
        <position position="681"/>
    </location>
</feature>
<comment type="catalytic activity">
    <reaction evidence="1">
        <text>ATP + protein L-histidine = ADP + protein N-phospho-L-histidine.</text>
        <dbReference type="EC" id="2.7.13.3"/>
    </reaction>
</comment>
<protein>
    <recommendedName>
        <fullName evidence="2">histidine kinase</fullName>
        <ecNumber evidence="2">2.7.13.3</ecNumber>
    </recommendedName>
</protein>
<dbReference type="InterPro" id="IPR036097">
    <property type="entry name" value="HisK_dim/P_sf"/>
</dbReference>
<keyword evidence="4" id="KW-0808">Transferase</keyword>
<dbReference type="Gene3D" id="3.40.50.2300">
    <property type="match status" value="1"/>
</dbReference>
<dbReference type="Pfam" id="PF00512">
    <property type="entry name" value="HisKA"/>
    <property type="match status" value="2"/>
</dbReference>
<dbReference type="SUPFAM" id="SSF55874">
    <property type="entry name" value="ATPase domain of HSP90 chaperone/DNA topoisomerase II/histidine kinase"/>
    <property type="match status" value="2"/>
</dbReference>
<dbReference type="PROSITE" id="PS50112">
    <property type="entry name" value="PAS"/>
    <property type="match status" value="1"/>
</dbReference>
<keyword evidence="7" id="KW-0067">ATP-binding</keyword>
<dbReference type="InterPro" id="IPR003661">
    <property type="entry name" value="HisK_dim/P_dom"/>
</dbReference>
<gene>
    <name evidence="14" type="ORF">FEM55_02575</name>
</gene>
<dbReference type="Proteomes" id="UP000309788">
    <property type="component" value="Unassembled WGS sequence"/>
</dbReference>
<dbReference type="SUPFAM" id="SSF47384">
    <property type="entry name" value="Homodimeric domain of signal transducing histidine kinase"/>
    <property type="match status" value="2"/>
</dbReference>
<dbReference type="InterPro" id="IPR005467">
    <property type="entry name" value="His_kinase_dom"/>
</dbReference>
<keyword evidence="3 9" id="KW-0597">Phosphoprotein</keyword>